<dbReference type="EMBL" id="HBUE01078627">
    <property type="protein sequence ID" value="CAG6476511.1"/>
    <property type="molecule type" value="Transcribed_RNA"/>
</dbReference>
<protein>
    <submittedName>
        <fullName evidence="1">(northern house mosquito) hypothetical protein</fullName>
    </submittedName>
</protein>
<name>A0A8D8BRJ3_CULPI</name>
<organism evidence="1">
    <name type="scientific">Culex pipiens</name>
    <name type="common">House mosquito</name>
    <dbReference type="NCBI Taxonomy" id="7175"/>
    <lineage>
        <taxon>Eukaryota</taxon>
        <taxon>Metazoa</taxon>
        <taxon>Ecdysozoa</taxon>
        <taxon>Arthropoda</taxon>
        <taxon>Hexapoda</taxon>
        <taxon>Insecta</taxon>
        <taxon>Pterygota</taxon>
        <taxon>Neoptera</taxon>
        <taxon>Endopterygota</taxon>
        <taxon>Diptera</taxon>
        <taxon>Nematocera</taxon>
        <taxon>Culicoidea</taxon>
        <taxon>Culicidae</taxon>
        <taxon>Culicinae</taxon>
        <taxon>Culicini</taxon>
        <taxon>Culex</taxon>
        <taxon>Culex</taxon>
    </lineage>
</organism>
<accession>A0A8D8BRJ3</accession>
<evidence type="ECO:0000313" key="1">
    <source>
        <dbReference type="EMBL" id="CAG6476511.1"/>
    </source>
</evidence>
<reference evidence="1" key="1">
    <citation type="submission" date="2021-05" db="EMBL/GenBank/DDBJ databases">
        <authorList>
            <person name="Alioto T."/>
            <person name="Alioto T."/>
            <person name="Gomez Garrido J."/>
        </authorList>
    </citation>
    <scope>NUCLEOTIDE SEQUENCE</scope>
</reference>
<proteinExistence type="predicted"/>
<dbReference type="AlphaFoldDB" id="A0A8D8BRJ3"/>
<sequence>MPVSTSYLEDVIGLVSNILPPSGTAGVPAFSPVSASAGFSTGSATGLSTGRIQIFVTGRLMTPSAVFSETTRTTPSSPGNTSRMRAIRQRVGGWLLSRIITRLPGLISFGGFHHLILPCSCVRYSDLHRFQ</sequence>